<evidence type="ECO:0000313" key="2">
    <source>
        <dbReference type="Proteomes" id="UP000054097"/>
    </source>
</evidence>
<dbReference type="Pfam" id="PF07173">
    <property type="entry name" value="GRDP-like"/>
    <property type="match status" value="1"/>
</dbReference>
<reference evidence="2" key="2">
    <citation type="submission" date="2015-01" db="EMBL/GenBank/DDBJ databases">
        <title>Evolutionary Origins and Diversification of the Mycorrhizal Mutualists.</title>
        <authorList>
            <consortium name="DOE Joint Genome Institute"/>
            <consortium name="Mycorrhizal Genomics Consortium"/>
            <person name="Kohler A."/>
            <person name="Kuo A."/>
            <person name="Nagy L.G."/>
            <person name="Floudas D."/>
            <person name="Copeland A."/>
            <person name="Barry K.W."/>
            <person name="Cichocki N."/>
            <person name="Veneault-Fourrey C."/>
            <person name="LaButti K."/>
            <person name="Lindquist E.A."/>
            <person name="Lipzen A."/>
            <person name="Lundell T."/>
            <person name="Morin E."/>
            <person name="Murat C."/>
            <person name="Riley R."/>
            <person name="Ohm R."/>
            <person name="Sun H."/>
            <person name="Tunlid A."/>
            <person name="Henrissat B."/>
            <person name="Grigoriev I.V."/>
            <person name="Hibbett D.S."/>
            <person name="Martin F."/>
        </authorList>
    </citation>
    <scope>NUCLEOTIDE SEQUENCE [LARGE SCALE GENOMIC DNA]</scope>
    <source>
        <strain evidence="2">MAFF 305830</strain>
    </source>
</reference>
<organism evidence="1 2">
    <name type="scientific">Serendipita vermifera MAFF 305830</name>
    <dbReference type="NCBI Taxonomy" id="933852"/>
    <lineage>
        <taxon>Eukaryota</taxon>
        <taxon>Fungi</taxon>
        <taxon>Dikarya</taxon>
        <taxon>Basidiomycota</taxon>
        <taxon>Agaricomycotina</taxon>
        <taxon>Agaricomycetes</taxon>
        <taxon>Sebacinales</taxon>
        <taxon>Serendipitaceae</taxon>
        <taxon>Serendipita</taxon>
    </lineage>
</organism>
<dbReference type="EMBL" id="KN824322">
    <property type="protein sequence ID" value="KIM24605.1"/>
    <property type="molecule type" value="Genomic_DNA"/>
</dbReference>
<dbReference type="AlphaFoldDB" id="A0A0C3AJ34"/>
<protein>
    <submittedName>
        <fullName evidence="1">Uncharacterized protein</fullName>
    </submittedName>
</protein>
<evidence type="ECO:0000313" key="1">
    <source>
        <dbReference type="EMBL" id="KIM24605.1"/>
    </source>
</evidence>
<gene>
    <name evidence="1" type="ORF">M408DRAFT_26897</name>
</gene>
<dbReference type="PANTHER" id="PTHR34365:SF7">
    <property type="entry name" value="GLYCINE-RICH DOMAIN-CONTAINING PROTEIN 1"/>
    <property type="match status" value="1"/>
</dbReference>
<dbReference type="Proteomes" id="UP000054097">
    <property type="component" value="Unassembled WGS sequence"/>
</dbReference>
<dbReference type="OrthoDB" id="2684236at2759"/>
<dbReference type="PANTHER" id="PTHR34365">
    <property type="entry name" value="ENOLASE (DUF1399)"/>
    <property type="match status" value="1"/>
</dbReference>
<proteinExistence type="predicted"/>
<accession>A0A0C3AJ34</accession>
<dbReference type="HOGENOM" id="CLU_010103_1_0_1"/>
<name>A0A0C3AJ34_SERVB</name>
<dbReference type="STRING" id="933852.A0A0C3AJ34"/>
<keyword evidence="2" id="KW-1185">Reference proteome</keyword>
<dbReference type="InterPro" id="IPR009836">
    <property type="entry name" value="GRDP-like"/>
</dbReference>
<reference evidence="1 2" key="1">
    <citation type="submission" date="2014-04" db="EMBL/GenBank/DDBJ databases">
        <authorList>
            <consortium name="DOE Joint Genome Institute"/>
            <person name="Kuo A."/>
            <person name="Zuccaro A."/>
            <person name="Kohler A."/>
            <person name="Nagy L.G."/>
            <person name="Floudas D."/>
            <person name="Copeland A."/>
            <person name="Barry K.W."/>
            <person name="Cichocki N."/>
            <person name="Veneault-Fourrey C."/>
            <person name="LaButti K."/>
            <person name="Lindquist E.A."/>
            <person name="Lipzen A."/>
            <person name="Lundell T."/>
            <person name="Morin E."/>
            <person name="Murat C."/>
            <person name="Sun H."/>
            <person name="Tunlid A."/>
            <person name="Henrissat B."/>
            <person name="Grigoriev I.V."/>
            <person name="Hibbett D.S."/>
            <person name="Martin F."/>
            <person name="Nordberg H.P."/>
            <person name="Cantor M.N."/>
            <person name="Hua S.X."/>
        </authorList>
    </citation>
    <scope>NUCLEOTIDE SEQUENCE [LARGE SCALE GENOMIC DNA]</scope>
    <source>
        <strain evidence="1 2">MAFF 305830</strain>
    </source>
</reference>
<sequence length="600" mass="67075">MSRQATYDSLPPHYTDDEAIPLTFTIGTYASHPLVTITEVQAHLRLLGAFATLKAHVQRGVPDPQHAWSVFVHKAVYRFDKFMSGAWRDFPPWNEEIIPPLDVVMVWHTYLLNPWTYHEDSVRRTTPFARRLAAMQSMPITLVASLIDPNTFEPLVPSYHRESFFELTSGLSFMYATSTSMTDVLELVCPCCNALNERVPWITADGKGFGETEFAYTCESCGRSFNRETMGVRKFCEEATRHRAGRKVYFANTLVDSNTGKEDEMLAEMKSFHIVQRIRTVFKLSKVCEQDDIVPQATELAKALDWSTEKVVPLLQQAIYAQKTFRRGDATTPFVQRILGAYNNAGYASLDLVGAVIRQGSFVKAIEGLGWLNARRFTSGRTQAPLFQAISRYHSFLDLLTTKAPACPIPTLDIDLVWHTHQLSGAAYRTDTLRLLNRVLKHDDTIQPSTFHAGYAATSTAWTKRFNAAYSTCGCVPKDVILPPIISITTPKAKSKGGWLGIPTFKRNGSVLSFLTVEGRNASRSSLFSGISPTSTRVGRPSDVESWLAPPSVPLVEAVEEEDEDGATHPSEHALCFNSDETQVRIPCKRRNIPGVENQI</sequence>